<reference evidence="3" key="2">
    <citation type="submission" date="2015-01" db="EMBL/GenBank/DDBJ databases">
        <title>Evolutionary Origins and Diversification of the Mycorrhizal Mutualists.</title>
        <authorList>
            <consortium name="DOE Joint Genome Institute"/>
            <consortium name="Mycorrhizal Genomics Consortium"/>
            <person name="Kohler A."/>
            <person name="Kuo A."/>
            <person name="Nagy L.G."/>
            <person name="Floudas D."/>
            <person name="Copeland A."/>
            <person name="Barry K.W."/>
            <person name="Cichocki N."/>
            <person name="Veneault-Fourrey C."/>
            <person name="LaButti K."/>
            <person name="Lindquist E.A."/>
            <person name="Lipzen A."/>
            <person name="Lundell T."/>
            <person name="Morin E."/>
            <person name="Murat C."/>
            <person name="Riley R."/>
            <person name="Ohm R."/>
            <person name="Sun H."/>
            <person name="Tunlid A."/>
            <person name="Henrissat B."/>
            <person name="Grigoriev I.V."/>
            <person name="Hibbett D.S."/>
            <person name="Martin F."/>
        </authorList>
    </citation>
    <scope>NUCLEOTIDE SEQUENCE [LARGE SCALE GENOMIC DNA]</scope>
    <source>
        <strain evidence="3">h7</strain>
    </source>
</reference>
<dbReference type="PANTHER" id="PTHR40124:SF1">
    <property type="entry name" value="DISAGGREGATASE RELATED REPEAT PROTEIN"/>
    <property type="match status" value="1"/>
</dbReference>
<feature type="non-terminal residue" evidence="2">
    <location>
        <position position="1"/>
    </location>
</feature>
<feature type="domain" description="Polysaccharide lyase 14" evidence="1">
    <location>
        <begin position="93"/>
        <end position="264"/>
    </location>
</feature>
<evidence type="ECO:0000259" key="1">
    <source>
        <dbReference type="Pfam" id="PF21294"/>
    </source>
</evidence>
<dbReference type="OrthoDB" id="10069995at2759"/>
<reference evidence="2 3" key="1">
    <citation type="submission" date="2014-04" db="EMBL/GenBank/DDBJ databases">
        <authorList>
            <consortium name="DOE Joint Genome Institute"/>
            <person name="Kuo A."/>
            <person name="Gay G."/>
            <person name="Dore J."/>
            <person name="Kohler A."/>
            <person name="Nagy L.G."/>
            <person name="Floudas D."/>
            <person name="Copeland A."/>
            <person name="Barry K.W."/>
            <person name="Cichocki N."/>
            <person name="Veneault-Fourrey C."/>
            <person name="LaButti K."/>
            <person name="Lindquist E.A."/>
            <person name="Lipzen A."/>
            <person name="Lundell T."/>
            <person name="Morin E."/>
            <person name="Murat C."/>
            <person name="Sun H."/>
            <person name="Tunlid A."/>
            <person name="Henrissat B."/>
            <person name="Grigoriev I.V."/>
            <person name="Hibbett D.S."/>
            <person name="Martin F."/>
            <person name="Nordberg H.P."/>
            <person name="Cantor M.N."/>
            <person name="Hua S.X."/>
        </authorList>
    </citation>
    <scope>NUCLEOTIDE SEQUENCE [LARGE SCALE GENOMIC DNA]</scope>
    <source>
        <strain evidence="3">h7</strain>
    </source>
</reference>
<gene>
    <name evidence="2" type="ORF">M413DRAFT_40986</name>
</gene>
<name>A0A0C2YIP6_HEBCY</name>
<keyword evidence="3" id="KW-1185">Reference proteome</keyword>
<proteinExistence type="predicted"/>
<dbReference type="AlphaFoldDB" id="A0A0C2YIP6"/>
<dbReference type="InterPro" id="IPR048958">
    <property type="entry name" value="Polysacc_lyase_14"/>
</dbReference>
<dbReference type="HOGENOM" id="CLU_049744_2_2_1"/>
<dbReference type="PANTHER" id="PTHR40124">
    <property type="match status" value="1"/>
</dbReference>
<feature type="non-terminal residue" evidence="2">
    <location>
        <position position="264"/>
    </location>
</feature>
<dbReference type="Pfam" id="PF21294">
    <property type="entry name" value="Polysacc_lyase_14"/>
    <property type="match status" value="1"/>
</dbReference>
<dbReference type="Proteomes" id="UP000053424">
    <property type="component" value="Unassembled WGS sequence"/>
</dbReference>
<sequence>EPTTITVAAEPRTITEFITVTPSSSSAPPSTASRSPPAVGIIPAKAVWIAPGNMSDLSSFRVAKYAGGKQIMKVVTGIPAKATADPSLPQWDNASSALQLLFPENSIDPANEPQGGADFYATPIDISEARNVTLRYSVFFPADFDWVLAGKLPGLYGGHTGCSGGNAALDCFSTRLMWRQNGAGELYLYAPKDKQTKDLCDDPQSVCDAAYGLSVGRGSFSWTAGSWTTVEQTVYLNTPGSQDGGFALDVNGVRVLDRKDVFYR</sequence>
<accession>A0A0C2YIP6</accession>
<dbReference type="STRING" id="686832.A0A0C2YIP6"/>
<evidence type="ECO:0000313" key="2">
    <source>
        <dbReference type="EMBL" id="KIM49613.1"/>
    </source>
</evidence>
<dbReference type="EMBL" id="KN831768">
    <property type="protein sequence ID" value="KIM49613.1"/>
    <property type="molecule type" value="Genomic_DNA"/>
</dbReference>
<evidence type="ECO:0000313" key="3">
    <source>
        <dbReference type="Proteomes" id="UP000053424"/>
    </source>
</evidence>
<keyword evidence="2" id="KW-0456">Lyase</keyword>
<protein>
    <submittedName>
        <fullName evidence="2">Polysaccharide lyase family 14 protein</fullName>
    </submittedName>
</protein>
<dbReference type="GO" id="GO:0016829">
    <property type="term" value="F:lyase activity"/>
    <property type="evidence" value="ECO:0007669"/>
    <property type="project" value="UniProtKB-KW"/>
</dbReference>
<dbReference type="Gene3D" id="2.60.120.200">
    <property type="match status" value="1"/>
</dbReference>
<organism evidence="2 3">
    <name type="scientific">Hebeloma cylindrosporum</name>
    <dbReference type="NCBI Taxonomy" id="76867"/>
    <lineage>
        <taxon>Eukaryota</taxon>
        <taxon>Fungi</taxon>
        <taxon>Dikarya</taxon>
        <taxon>Basidiomycota</taxon>
        <taxon>Agaricomycotina</taxon>
        <taxon>Agaricomycetes</taxon>
        <taxon>Agaricomycetidae</taxon>
        <taxon>Agaricales</taxon>
        <taxon>Agaricineae</taxon>
        <taxon>Hymenogastraceae</taxon>
        <taxon>Hebeloma</taxon>
    </lineage>
</organism>